<evidence type="ECO:0000313" key="2">
    <source>
        <dbReference type="EMBL" id="APV43435.1"/>
    </source>
</evidence>
<dbReference type="AlphaFoldDB" id="A0A1P8F4R2"/>
<gene>
    <name evidence="2" type="ORF">Dform_00070</name>
</gene>
<keyword evidence="3" id="KW-1185">Reference proteome</keyword>
<reference evidence="3" key="1">
    <citation type="submission" date="2016-11" db="EMBL/GenBank/DDBJ databases">
        <title>Dehalogenimonas formicexedens sp. nov., a chlorinated alkane respiring bacterium isolated from contaminated groundwater.</title>
        <authorList>
            <person name="Key T.A."/>
            <person name="Bowman K.S."/>
            <person name="Lee I."/>
            <person name="Chun J."/>
            <person name="Albuquerque L."/>
            <person name="da Costa M.S."/>
            <person name="Rainey F.A."/>
            <person name="Moe W.M."/>
        </authorList>
    </citation>
    <scope>NUCLEOTIDE SEQUENCE [LARGE SCALE GENOMIC DNA]</scope>
    <source>
        <strain evidence="3">NSZ-14</strain>
    </source>
</reference>
<organism evidence="2 3">
    <name type="scientific">Dehalogenimonas formicexedens</name>
    <dbReference type="NCBI Taxonomy" id="1839801"/>
    <lineage>
        <taxon>Bacteria</taxon>
        <taxon>Bacillati</taxon>
        <taxon>Chloroflexota</taxon>
        <taxon>Dehalococcoidia</taxon>
        <taxon>Dehalococcoidales</taxon>
        <taxon>Dehalococcoidaceae</taxon>
        <taxon>Dehalogenimonas</taxon>
    </lineage>
</organism>
<name>A0A1P8F4R2_9CHLR</name>
<dbReference type="EMBL" id="CP018258">
    <property type="protein sequence ID" value="APV43435.1"/>
    <property type="molecule type" value="Genomic_DNA"/>
</dbReference>
<keyword evidence="1" id="KW-1133">Transmembrane helix</keyword>
<evidence type="ECO:0000256" key="1">
    <source>
        <dbReference type="SAM" id="Phobius"/>
    </source>
</evidence>
<dbReference type="Proteomes" id="UP000185934">
    <property type="component" value="Chromosome"/>
</dbReference>
<dbReference type="KEGG" id="dfo:Dform_00070"/>
<proteinExistence type="predicted"/>
<dbReference type="RefSeq" id="WP_076003250.1">
    <property type="nucleotide sequence ID" value="NZ_CP018258.1"/>
</dbReference>
<protein>
    <submittedName>
        <fullName evidence="2">Reductive dehalogenase membrane anchor</fullName>
    </submittedName>
</protein>
<feature type="transmembrane region" description="Helical" evidence="1">
    <location>
        <begin position="29"/>
        <end position="51"/>
    </location>
</feature>
<evidence type="ECO:0000313" key="3">
    <source>
        <dbReference type="Proteomes" id="UP000185934"/>
    </source>
</evidence>
<dbReference type="STRING" id="1839801.Dform_00070"/>
<keyword evidence="1" id="KW-0472">Membrane</keyword>
<accession>A0A1P8F4R2</accession>
<dbReference type="OrthoDB" id="165575at2"/>
<feature type="transmembrane region" description="Helical" evidence="1">
    <location>
        <begin position="63"/>
        <end position="84"/>
    </location>
</feature>
<sequence length="90" mass="10154">MWLVIGLVLGALLIWLVSFMKSKGMAFRWYEWIIGIIGLGLLLFTIQNYFGSQAELEPKAANMFLLVTGLPAVIFLAIAWQLVIRHKSTT</sequence>
<keyword evidence="1" id="KW-0812">Transmembrane</keyword>